<proteinExistence type="predicted"/>
<feature type="coiled-coil region" evidence="4">
    <location>
        <begin position="133"/>
        <end position="190"/>
    </location>
</feature>
<evidence type="ECO:0000256" key="1">
    <source>
        <dbReference type="ARBA" id="ARBA00022741"/>
    </source>
</evidence>
<feature type="domain" description="DNA mismatch repair proteins mutS family" evidence="5">
    <location>
        <begin position="248"/>
        <end position="442"/>
    </location>
</feature>
<evidence type="ECO:0000256" key="3">
    <source>
        <dbReference type="ARBA" id="ARBA00023125"/>
    </source>
</evidence>
<protein>
    <submittedName>
        <fullName evidence="6">DNA mismatch repair protein MutS</fullName>
    </submittedName>
</protein>
<dbReference type="RefSeq" id="WP_280999702.1">
    <property type="nucleotide sequence ID" value="NZ_CP069362.1"/>
</dbReference>
<dbReference type="EMBL" id="CP069362">
    <property type="protein sequence ID" value="WGS65327.1"/>
    <property type="molecule type" value="Genomic_DNA"/>
</dbReference>
<keyword evidence="3" id="KW-0238">DNA-binding</keyword>
<keyword evidence="7" id="KW-1185">Reference proteome</keyword>
<dbReference type="Proteomes" id="UP001232493">
    <property type="component" value="Chromosome"/>
</dbReference>
<dbReference type="PANTHER" id="PTHR11361">
    <property type="entry name" value="DNA MISMATCH REPAIR PROTEIN MUTS FAMILY MEMBER"/>
    <property type="match status" value="1"/>
</dbReference>
<dbReference type="Gene3D" id="3.40.50.300">
    <property type="entry name" value="P-loop containing nucleotide triphosphate hydrolases"/>
    <property type="match status" value="1"/>
</dbReference>
<evidence type="ECO:0000259" key="5">
    <source>
        <dbReference type="SMART" id="SM00534"/>
    </source>
</evidence>
<dbReference type="SUPFAM" id="SSF52540">
    <property type="entry name" value="P-loop containing nucleoside triphosphate hydrolases"/>
    <property type="match status" value="1"/>
</dbReference>
<dbReference type="SUPFAM" id="SSF48334">
    <property type="entry name" value="DNA repair protein MutS, domain III"/>
    <property type="match status" value="1"/>
</dbReference>
<accession>A0ABY8PRS9</accession>
<evidence type="ECO:0000256" key="2">
    <source>
        <dbReference type="ARBA" id="ARBA00022840"/>
    </source>
</evidence>
<organism evidence="6 7">
    <name type="scientific">Marinitoga aeolica</name>
    <dbReference type="NCBI Taxonomy" id="2809031"/>
    <lineage>
        <taxon>Bacteria</taxon>
        <taxon>Thermotogati</taxon>
        <taxon>Thermotogota</taxon>
        <taxon>Thermotogae</taxon>
        <taxon>Petrotogales</taxon>
        <taxon>Petrotogaceae</taxon>
        <taxon>Marinitoga</taxon>
    </lineage>
</organism>
<dbReference type="Pfam" id="PF00488">
    <property type="entry name" value="MutS_V"/>
    <property type="match status" value="1"/>
</dbReference>
<evidence type="ECO:0000256" key="4">
    <source>
        <dbReference type="SAM" id="Coils"/>
    </source>
</evidence>
<dbReference type="InterPro" id="IPR045076">
    <property type="entry name" value="MutS"/>
</dbReference>
<dbReference type="InterPro" id="IPR036187">
    <property type="entry name" value="DNA_mismatch_repair_MutS_sf"/>
</dbReference>
<evidence type="ECO:0000313" key="7">
    <source>
        <dbReference type="Proteomes" id="UP001232493"/>
    </source>
</evidence>
<sequence>MFEINYLLNKLEIITPLGQKKAKNLIFFIEENQIFKELNKIEETIEAIQYQKEKIEKIKNNLMYIKDITNTIEKLKGEYILDDIELYEIKYFSLYYEEIRKIIHFSYLKQPSLEKVIEILDPDNNKLPTFYIYDSYSEELAKIRKEKKKVTDEKKEELLLKEAEIEEKIREKLTQKLKKYINNLEHALRDIAELDFVLAKAKQTIEYGFTKPEFSDYISYHGLFNPVIKDRLEKENKQYQPVDIELFEGVTLITGANMTGKTVVLRTLALSQYLFQYGFYVPAKSAKLKVLKKIFLISGDYQSTLSGLSSYAAEMIKLDDILKYLKNNDNALILLDELARNTNPHEGKLIVKAVITILNELNSISLITTHFNNVADEKIRKLRIKGIKKERLKEKISPENITEIIDYSLIEDKKEIVPEEALTIAKLLNIDNKLIGTIEKLKKEENSNE</sequence>
<dbReference type="InterPro" id="IPR000432">
    <property type="entry name" value="DNA_mismatch_repair_MutS_C"/>
</dbReference>
<keyword evidence="2" id="KW-0067">ATP-binding</keyword>
<name>A0ABY8PRS9_9BACT</name>
<reference evidence="6 7" key="1">
    <citation type="submission" date="2021-02" db="EMBL/GenBank/DDBJ databases">
        <title>Characterization of Marinitoga sp. nov. str. BP5-C20A.</title>
        <authorList>
            <person name="Erauso G."/>
            <person name="Postec A."/>
        </authorList>
    </citation>
    <scope>NUCLEOTIDE SEQUENCE [LARGE SCALE GENOMIC DNA]</scope>
    <source>
        <strain evidence="6 7">BP5-C20A</strain>
    </source>
</reference>
<dbReference type="PANTHER" id="PTHR11361:SF14">
    <property type="entry name" value="DNA MISMATCH REPAIR PROTEIN MUTS, TYPE 2"/>
    <property type="match status" value="1"/>
</dbReference>
<evidence type="ECO:0000313" key="6">
    <source>
        <dbReference type="EMBL" id="WGS65327.1"/>
    </source>
</evidence>
<keyword evidence="4" id="KW-0175">Coiled coil</keyword>
<dbReference type="InterPro" id="IPR027417">
    <property type="entry name" value="P-loop_NTPase"/>
</dbReference>
<gene>
    <name evidence="6" type="ORF">JRV97_01865</name>
</gene>
<dbReference type="SMART" id="SM00534">
    <property type="entry name" value="MUTSac"/>
    <property type="match status" value="1"/>
</dbReference>
<keyword evidence="1" id="KW-0547">Nucleotide-binding</keyword>